<sequence length="136" mass="15477">MAELGSTELIYALYLFECGETAAMNEYLPQKPFSYPANLFHRLLHLNLLMRSIKLEKGGDCKKLGQQAIVLCETHGFKLLEAYFRMLTINKVPKNERSYHFNILKFQFTTFGYTMGLKSLQKNTVEATAISPACGI</sequence>
<dbReference type="RefSeq" id="WP_379025737.1">
    <property type="nucleotide sequence ID" value="NZ_JBHRTA010000060.1"/>
</dbReference>
<protein>
    <submittedName>
        <fullName evidence="1">Uncharacterized protein</fullName>
    </submittedName>
</protein>
<name>A0ABV7JSA5_9SPHI</name>
<dbReference type="EMBL" id="JBHRTA010000060">
    <property type="protein sequence ID" value="MFC3199783.1"/>
    <property type="molecule type" value="Genomic_DNA"/>
</dbReference>
<evidence type="ECO:0000313" key="1">
    <source>
        <dbReference type="EMBL" id="MFC3199783.1"/>
    </source>
</evidence>
<gene>
    <name evidence="1" type="ORF">ACFOET_19350</name>
</gene>
<accession>A0ABV7JSA5</accession>
<proteinExistence type="predicted"/>
<dbReference type="Proteomes" id="UP001595526">
    <property type="component" value="Unassembled WGS sequence"/>
</dbReference>
<comment type="caution">
    <text evidence="1">The sequence shown here is derived from an EMBL/GenBank/DDBJ whole genome shotgun (WGS) entry which is preliminary data.</text>
</comment>
<organism evidence="1 2">
    <name type="scientific">Parapedobacter deserti</name>
    <dbReference type="NCBI Taxonomy" id="1912957"/>
    <lineage>
        <taxon>Bacteria</taxon>
        <taxon>Pseudomonadati</taxon>
        <taxon>Bacteroidota</taxon>
        <taxon>Sphingobacteriia</taxon>
        <taxon>Sphingobacteriales</taxon>
        <taxon>Sphingobacteriaceae</taxon>
        <taxon>Parapedobacter</taxon>
    </lineage>
</organism>
<keyword evidence="2" id="KW-1185">Reference proteome</keyword>
<evidence type="ECO:0000313" key="2">
    <source>
        <dbReference type="Proteomes" id="UP001595526"/>
    </source>
</evidence>
<reference evidence="2" key="1">
    <citation type="journal article" date="2019" name="Int. J. Syst. Evol. Microbiol.">
        <title>The Global Catalogue of Microorganisms (GCM) 10K type strain sequencing project: providing services to taxonomists for standard genome sequencing and annotation.</title>
        <authorList>
            <consortium name="The Broad Institute Genomics Platform"/>
            <consortium name="The Broad Institute Genome Sequencing Center for Infectious Disease"/>
            <person name="Wu L."/>
            <person name="Ma J."/>
        </authorList>
    </citation>
    <scope>NUCLEOTIDE SEQUENCE [LARGE SCALE GENOMIC DNA]</scope>
    <source>
        <strain evidence="2">KCTC 52416</strain>
    </source>
</reference>